<comment type="similarity">
    <text evidence="1 4">Belongs to the type-B carboxylesterase/lipase family.</text>
</comment>
<keyword evidence="7" id="KW-1185">Reference proteome</keyword>
<comment type="similarity">
    <text evidence="2">Belongs to the 'GDXG' lipolytic enzyme family.</text>
</comment>
<accession>A0AAD6WX14</accession>
<name>A0AAD6WX14_9AGAR</name>
<dbReference type="Pfam" id="PF00135">
    <property type="entry name" value="COesterase"/>
    <property type="match status" value="1"/>
</dbReference>
<keyword evidence="3 4" id="KW-0378">Hydrolase</keyword>
<dbReference type="PANTHER" id="PTHR45570">
    <property type="entry name" value="CARBOXYLIC ESTER HYDROLASE"/>
    <property type="match status" value="1"/>
</dbReference>
<dbReference type="SUPFAM" id="SSF53474">
    <property type="entry name" value="alpha/beta-Hydrolases"/>
    <property type="match status" value="1"/>
</dbReference>
<evidence type="ECO:0000259" key="5">
    <source>
        <dbReference type="Pfam" id="PF00135"/>
    </source>
</evidence>
<dbReference type="PROSITE" id="PS00122">
    <property type="entry name" value="CARBOXYLESTERASE_B_1"/>
    <property type="match status" value="1"/>
</dbReference>
<dbReference type="AlphaFoldDB" id="A0AAD6WX14"/>
<dbReference type="PROSITE" id="PS01173">
    <property type="entry name" value="LIPASE_GDXG_HIS"/>
    <property type="match status" value="1"/>
</dbReference>
<dbReference type="EC" id="3.1.1.-" evidence="4"/>
<evidence type="ECO:0000313" key="6">
    <source>
        <dbReference type="EMBL" id="KAJ7024309.1"/>
    </source>
</evidence>
<protein>
    <recommendedName>
        <fullName evidence="4">Carboxylic ester hydrolase</fullName>
        <ecNumber evidence="4">3.1.1.-</ecNumber>
    </recommendedName>
</protein>
<evidence type="ECO:0000313" key="7">
    <source>
        <dbReference type="Proteomes" id="UP001218188"/>
    </source>
</evidence>
<organism evidence="6 7">
    <name type="scientific">Mycena alexandri</name>
    <dbReference type="NCBI Taxonomy" id="1745969"/>
    <lineage>
        <taxon>Eukaryota</taxon>
        <taxon>Fungi</taxon>
        <taxon>Dikarya</taxon>
        <taxon>Basidiomycota</taxon>
        <taxon>Agaricomycotina</taxon>
        <taxon>Agaricomycetes</taxon>
        <taxon>Agaricomycetidae</taxon>
        <taxon>Agaricales</taxon>
        <taxon>Marasmiineae</taxon>
        <taxon>Mycenaceae</taxon>
        <taxon>Mycena</taxon>
    </lineage>
</organism>
<dbReference type="EMBL" id="JARJCM010000172">
    <property type="protein sequence ID" value="KAJ7024309.1"/>
    <property type="molecule type" value="Genomic_DNA"/>
</dbReference>
<gene>
    <name evidence="6" type="ORF">C8F04DRAFT_1010872</name>
</gene>
<dbReference type="GO" id="GO:0016787">
    <property type="term" value="F:hydrolase activity"/>
    <property type="evidence" value="ECO:0007669"/>
    <property type="project" value="UniProtKB-KW"/>
</dbReference>
<evidence type="ECO:0000256" key="2">
    <source>
        <dbReference type="ARBA" id="ARBA00010515"/>
    </source>
</evidence>
<feature type="signal peptide" evidence="4">
    <location>
        <begin position="1"/>
        <end position="20"/>
    </location>
</feature>
<reference evidence="6" key="1">
    <citation type="submission" date="2023-03" db="EMBL/GenBank/DDBJ databases">
        <title>Massive genome expansion in bonnet fungi (Mycena s.s.) driven by repeated elements and novel gene families across ecological guilds.</title>
        <authorList>
            <consortium name="Lawrence Berkeley National Laboratory"/>
            <person name="Harder C.B."/>
            <person name="Miyauchi S."/>
            <person name="Viragh M."/>
            <person name="Kuo A."/>
            <person name="Thoen E."/>
            <person name="Andreopoulos B."/>
            <person name="Lu D."/>
            <person name="Skrede I."/>
            <person name="Drula E."/>
            <person name="Henrissat B."/>
            <person name="Morin E."/>
            <person name="Kohler A."/>
            <person name="Barry K."/>
            <person name="LaButti K."/>
            <person name="Morin E."/>
            <person name="Salamov A."/>
            <person name="Lipzen A."/>
            <person name="Mereny Z."/>
            <person name="Hegedus B."/>
            <person name="Baldrian P."/>
            <person name="Stursova M."/>
            <person name="Weitz H."/>
            <person name="Taylor A."/>
            <person name="Grigoriev I.V."/>
            <person name="Nagy L.G."/>
            <person name="Martin F."/>
            <person name="Kauserud H."/>
        </authorList>
    </citation>
    <scope>NUCLEOTIDE SEQUENCE</scope>
    <source>
        <strain evidence="6">CBHHK200</strain>
    </source>
</reference>
<proteinExistence type="inferred from homology"/>
<dbReference type="InterPro" id="IPR002168">
    <property type="entry name" value="Lipase_GDXG_HIS_AS"/>
</dbReference>
<keyword evidence="4" id="KW-0732">Signal</keyword>
<dbReference type="InterPro" id="IPR019826">
    <property type="entry name" value="Carboxylesterase_B_AS"/>
</dbReference>
<sequence length="568" mass="58751">MVAFALVPLLLAGSPLFALAAPLEGLTTTASVKGVPIFPPINSGILCQLPIFQAICAVVSKSSAPKTGVQVTTAIGVAQGVSDGSGAHRFPVKYASAARWAASTVSTKWSFPTGATNASGLPLACPQPLVDPSSYTEDCLSMILYVPTTLKAGSNVPTLMWIHGGSFIAGSATAPGLDGSNLAIATNSIVAVIQYRLGALGFMAPSGATNLAVKDTINAMNFLAKVVPAFGGASNKITLAGQSSGAGMIRALLATPSASSLFQSAILQSDPMNYGFLNASTQVTLQSTFNDLTGCSATNTACLNKLSLDSIVDAQVTLGNEAPFIDPSTGFAEPIRPVRDGSLITSPLDLTAAFPSVNKPILLSNVKNEAGTTIYGMFDGDASSSSFTQACQESLGDDRTALVQTSPFYNITGLADTRVPLELLGTDYQWRCPTWSLARSWVGKGGKAFVGVYYTGATYPANNGVAFCLESGSVCHQDDIEIVFGTVPSPSTAQAALTKEMQTRYKAFLTTGNPNVAGLTPWTAATMTDVHAHQLGGTPSPSGEVPVGACDPSFWGSAVQYDYQVYGI</sequence>
<feature type="domain" description="Carboxylesterase type B" evidence="5">
    <location>
        <begin position="92"/>
        <end position="531"/>
    </location>
</feature>
<evidence type="ECO:0000256" key="1">
    <source>
        <dbReference type="ARBA" id="ARBA00005964"/>
    </source>
</evidence>
<dbReference type="Gene3D" id="3.40.50.1820">
    <property type="entry name" value="alpha/beta hydrolase"/>
    <property type="match status" value="1"/>
</dbReference>
<dbReference type="Proteomes" id="UP001218188">
    <property type="component" value="Unassembled WGS sequence"/>
</dbReference>
<dbReference type="InterPro" id="IPR029058">
    <property type="entry name" value="AB_hydrolase_fold"/>
</dbReference>
<evidence type="ECO:0000256" key="4">
    <source>
        <dbReference type="RuleBase" id="RU361235"/>
    </source>
</evidence>
<dbReference type="PANTHER" id="PTHR45570:SF1">
    <property type="entry name" value="CARBOXYLIC ESTER HYDROLASE"/>
    <property type="match status" value="1"/>
</dbReference>
<comment type="caution">
    <text evidence="6">The sequence shown here is derived from an EMBL/GenBank/DDBJ whole genome shotgun (WGS) entry which is preliminary data.</text>
</comment>
<feature type="chain" id="PRO_5041773966" description="Carboxylic ester hydrolase" evidence="4">
    <location>
        <begin position="21"/>
        <end position="568"/>
    </location>
</feature>
<dbReference type="InterPro" id="IPR002018">
    <property type="entry name" value="CarbesteraseB"/>
</dbReference>
<evidence type="ECO:0000256" key="3">
    <source>
        <dbReference type="ARBA" id="ARBA00022801"/>
    </source>
</evidence>